<gene>
    <name evidence="4" type="ORF">WFA24289_01055</name>
</gene>
<feature type="domain" description="HTH tetR-type" evidence="3">
    <location>
        <begin position="5"/>
        <end position="65"/>
    </location>
</feature>
<feature type="DNA-binding region" description="H-T-H motif" evidence="2">
    <location>
        <begin position="28"/>
        <end position="47"/>
    </location>
</feature>
<reference evidence="4 5" key="1">
    <citation type="submission" date="2021-11" db="EMBL/GenBank/DDBJ databases">
        <authorList>
            <person name="Depoorter E."/>
        </authorList>
    </citation>
    <scope>NUCLEOTIDE SEQUENCE [LARGE SCALE GENOMIC DNA]</scope>
    <source>
        <strain evidence="4 5">LMG 24289</strain>
    </source>
</reference>
<sequence>MKKYEQTHQKILTVAEELLVSNQKNKVSVEKISNAARINRSTFYRHFPAYNDLIGEIVRVKLSEISNEPNGVVVEMQRIFDVIEGNFKLFQHILNQVDDFKYVFQQLLFERIKYIGLTNFRGINLESPAEAELIYRTVVAIFSAWIENPTVISKEDIIIFAEKHYLNTND</sequence>
<dbReference type="InterPro" id="IPR009057">
    <property type="entry name" value="Homeodomain-like_sf"/>
</dbReference>
<organism evidence="4 5">
    <name type="scientific">Periweissella fabaria</name>
    <dbReference type="NCBI Taxonomy" id="546157"/>
    <lineage>
        <taxon>Bacteria</taxon>
        <taxon>Bacillati</taxon>
        <taxon>Bacillota</taxon>
        <taxon>Bacilli</taxon>
        <taxon>Lactobacillales</taxon>
        <taxon>Lactobacillaceae</taxon>
        <taxon>Periweissella</taxon>
    </lineage>
</organism>
<evidence type="ECO:0000313" key="5">
    <source>
        <dbReference type="Proteomes" id="UP000789707"/>
    </source>
</evidence>
<keyword evidence="1 2" id="KW-0238">DNA-binding</keyword>
<evidence type="ECO:0000259" key="3">
    <source>
        <dbReference type="PROSITE" id="PS50977"/>
    </source>
</evidence>
<dbReference type="Pfam" id="PF00440">
    <property type="entry name" value="TetR_N"/>
    <property type="match status" value="1"/>
</dbReference>
<accession>A0ABM8Z6C3</accession>
<dbReference type="PROSITE" id="PS50977">
    <property type="entry name" value="HTH_TETR_2"/>
    <property type="match status" value="1"/>
</dbReference>
<dbReference type="Proteomes" id="UP000789707">
    <property type="component" value="Unassembled WGS sequence"/>
</dbReference>
<dbReference type="RefSeq" id="WP_230096785.1">
    <property type="nucleotide sequence ID" value="NZ_CAKKNS010000004.1"/>
</dbReference>
<dbReference type="SUPFAM" id="SSF46689">
    <property type="entry name" value="Homeodomain-like"/>
    <property type="match status" value="1"/>
</dbReference>
<proteinExistence type="predicted"/>
<name>A0ABM8Z6C3_9LACO</name>
<evidence type="ECO:0000313" key="4">
    <source>
        <dbReference type="EMBL" id="CAH0416743.1"/>
    </source>
</evidence>
<evidence type="ECO:0000256" key="1">
    <source>
        <dbReference type="ARBA" id="ARBA00023125"/>
    </source>
</evidence>
<evidence type="ECO:0000256" key="2">
    <source>
        <dbReference type="PROSITE-ProRule" id="PRU00335"/>
    </source>
</evidence>
<dbReference type="InterPro" id="IPR001647">
    <property type="entry name" value="HTH_TetR"/>
</dbReference>
<dbReference type="Gene3D" id="1.10.357.10">
    <property type="entry name" value="Tetracycline Repressor, domain 2"/>
    <property type="match status" value="1"/>
</dbReference>
<protein>
    <recommendedName>
        <fullName evidence="3">HTH tetR-type domain-containing protein</fullName>
    </recommendedName>
</protein>
<keyword evidence="5" id="KW-1185">Reference proteome</keyword>
<dbReference type="EMBL" id="CAKKNS010000004">
    <property type="protein sequence ID" value="CAH0416743.1"/>
    <property type="molecule type" value="Genomic_DNA"/>
</dbReference>
<comment type="caution">
    <text evidence="4">The sequence shown here is derived from an EMBL/GenBank/DDBJ whole genome shotgun (WGS) entry which is preliminary data.</text>
</comment>